<dbReference type="GO" id="GO:0016989">
    <property type="term" value="F:sigma factor antagonist activity"/>
    <property type="evidence" value="ECO:0007669"/>
    <property type="project" value="TreeGrafter"/>
</dbReference>
<sequence>MAAAMVTAHPGAAVTQNDQSNARAQAASPGDDTQFRDEALDWFVRLQAATNDPAVRRNFRAWSESDPRRAAAFAEVAAMWGEPEFLKAAENVAGATRPANATRKRRRNVTVAATAIFLLWGATHASDIMLWARADYMTATGEQRTVSLPDGSRMILNTASAVAINFTDSSRTVHVLEGQVFFDVARDTARPFVVDGNYSRVSVTGTAFDVHLEGDLDDVALARGQVAVSRLAQPSDHTDLTPGEAVNVGPAAMASVRAIDTASTFAWTEGRITFDQQPFGQVLEQLQRYYGGRVVVWNSALQGTAVSGSYKLDDPALAIRSLAEAAGAKVTTLPGVIILR</sequence>
<gene>
    <name evidence="4" type="ORF">APY04_2797</name>
</gene>
<reference evidence="4 5" key="1">
    <citation type="submission" date="2015-10" db="EMBL/GenBank/DDBJ databases">
        <title>Transcriptomic analysis of a linuron degrading triple-species bacterial consortium.</title>
        <authorList>
            <person name="Albers P."/>
        </authorList>
    </citation>
    <scope>NUCLEOTIDE SEQUENCE [LARGE SCALE GENOMIC DNA]</scope>
    <source>
        <strain evidence="4 5">WDL6</strain>
    </source>
</reference>
<feature type="region of interest" description="Disordered" evidence="1">
    <location>
        <begin position="1"/>
        <end position="33"/>
    </location>
</feature>
<dbReference type="PATRIC" id="fig|121290.4.peg.87"/>
<feature type="domain" description="FecR N-terminal" evidence="3">
    <location>
        <begin position="37"/>
        <end position="78"/>
    </location>
</feature>
<dbReference type="Gene3D" id="3.55.50.30">
    <property type="match status" value="1"/>
</dbReference>
<dbReference type="InterPro" id="IPR006860">
    <property type="entry name" value="FecR"/>
</dbReference>
<dbReference type="STRING" id="121290.APY04_2797"/>
<protein>
    <submittedName>
        <fullName evidence="4">Iron siderophore sensor protein</fullName>
    </submittedName>
</protein>
<dbReference type="Proteomes" id="UP000059074">
    <property type="component" value="Unassembled WGS sequence"/>
</dbReference>
<evidence type="ECO:0000256" key="1">
    <source>
        <dbReference type="SAM" id="MobiDB-lite"/>
    </source>
</evidence>
<dbReference type="InterPro" id="IPR012373">
    <property type="entry name" value="Ferrdict_sens_TM"/>
</dbReference>
<feature type="domain" description="FecR protein" evidence="2">
    <location>
        <begin position="135"/>
        <end position="226"/>
    </location>
</feature>
<dbReference type="InterPro" id="IPR032623">
    <property type="entry name" value="FecR_N"/>
</dbReference>
<dbReference type="PANTHER" id="PTHR30273">
    <property type="entry name" value="PERIPLASMIC SIGNAL SENSOR AND SIGMA FACTOR ACTIVATOR FECR-RELATED"/>
    <property type="match status" value="1"/>
</dbReference>
<keyword evidence="5" id="KW-1185">Reference proteome</keyword>
<dbReference type="PANTHER" id="PTHR30273:SF2">
    <property type="entry name" value="PROTEIN FECR"/>
    <property type="match status" value="1"/>
</dbReference>
<evidence type="ECO:0000259" key="2">
    <source>
        <dbReference type="Pfam" id="PF04773"/>
    </source>
</evidence>
<evidence type="ECO:0000259" key="3">
    <source>
        <dbReference type="Pfam" id="PF16220"/>
    </source>
</evidence>
<dbReference type="Gene3D" id="2.60.120.1440">
    <property type="match status" value="1"/>
</dbReference>
<dbReference type="AlphaFoldDB" id="A0A109BBG3"/>
<comment type="caution">
    <text evidence="4">The sequence shown here is derived from an EMBL/GenBank/DDBJ whole genome shotgun (WGS) entry which is preliminary data.</text>
</comment>
<dbReference type="Pfam" id="PF16220">
    <property type="entry name" value="DUF4880"/>
    <property type="match status" value="1"/>
</dbReference>
<name>A0A109BBG3_HYPSL</name>
<organism evidence="4 5">
    <name type="scientific">Hyphomicrobium sulfonivorans</name>
    <dbReference type="NCBI Taxonomy" id="121290"/>
    <lineage>
        <taxon>Bacteria</taxon>
        <taxon>Pseudomonadati</taxon>
        <taxon>Pseudomonadota</taxon>
        <taxon>Alphaproteobacteria</taxon>
        <taxon>Hyphomicrobiales</taxon>
        <taxon>Hyphomicrobiaceae</taxon>
        <taxon>Hyphomicrobium</taxon>
    </lineage>
</organism>
<evidence type="ECO:0000313" key="5">
    <source>
        <dbReference type="Proteomes" id="UP000059074"/>
    </source>
</evidence>
<dbReference type="PIRSF" id="PIRSF018266">
    <property type="entry name" value="FecR"/>
    <property type="match status" value="1"/>
</dbReference>
<proteinExistence type="predicted"/>
<evidence type="ECO:0000313" key="4">
    <source>
        <dbReference type="EMBL" id="KWT65559.1"/>
    </source>
</evidence>
<dbReference type="Pfam" id="PF04773">
    <property type="entry name" value="FecR"/>
    <property type="match status" value="1"/>
</dbReference>
<dbReference type="RefSeq" id="WP_245281944.1">
    <property type="nucleotide sequence ID" value="NZ_LMTR01000078.1"/>
</dbReference>
<accession>A0A109BBG3</accession>
<feature type="compositionally biased region" description="Polar residues" evidence="1">
    <location>
        <begin position="14"/>
        <end position="23"/>
    </location>
</feature>
<dbReference type="EMBL" id="LMTR01000078">
    <property type="protein sequence ID" value="KWT65559.1"/>
    <property type="molecule type" value="Genomic_DNA"/>
</dbReference>